<keyword evidence="2 8" id="KW-0812">Transmembrane</keyword>
<gene>
    <name evidence="11" type="primary">LOC101857164</name>
</gene>
<dbReference type="PROSITE" id="PS50262">
    <property type="entry name" value="G_PROTEIN_RECEP_F1_2"/>
    <property type="match status" value="1"/>
</dbReference>
<evidence type="ECO:0000256" key="7">
    <source>
        <dbReference type="ARBA" id="ARBA00023224"/>
    </source>
</evidence>
<feature type="transmembrane region" description="Helical" evidence="8">
    <location>
        <begin position="123"/>
        <end position="142"/>
    </location>
</feature>
<evidence type="ECO:0000259" key="9">
    <source>
        <dbReference type="PROSITE" id="PS50262"/>
    </source>
</evidence>
<comment type="subcellular location">
    <subcellularLocation>
        <location evidence="1">Membrane</location>
        <topology evidence="1">Multi-pass membrane protein</topology>
    </subcellularLocation>
</comment>
<dbReference type="Gene3D" id="1.20.1070.10">
    <property type="entry name" value="Rhodopsin 7-helix transmembrane proteins"/>
    <property type="match status" value="1"/>
</dbReference>
<organism evidence="10 11">
    <name type="scientific">Aplysia californica</name>
    <name type="common">California sea hare</name>
    <dbReference type="NCBI Taxonomy" id="6500"/>
    <lineage>
        <taxon>Eukaryota</taxon>
        <taxon>Metazoa</taxon>
        <taxon>Spiralia</taxon>
        <taxon>Lophotrochozoa</taxon>
        <taxon>Mollusca</taxon>
        <taxon>Gastropoda</taxon>
        <taxon>Heterobranchia</taxon>
        <taxon>Euthyneura</taxon>
        <taxon>Tectipleura</taxon>
        <taxon>Aplysiida</taxon>
        <taxon>Aplysioidea</taxon>
        <taxon>Aplysiidae</taxon>
        <taxon>Aplysia</taxon>
    </lineage>
</organism>
<keyword evidence="6 11" id="KW-0675">Receptor</keyword>
<keyword evidence="3 8" id="KW-1133">Transmembrane helix</keyword>
<evidence type="ECO:0000256" key="3">
    <source>
        <dbReference type="ARBA" id="ARBA00022989"/>
    </source>
</evidence>
<dbReference type="GeneID" id="101857164"/>
<evidence type="ECO:0000313" key="11">
    <source>
        <dbReference type="RefSeq" id="XP_035829328.1"/>
    </source>
</evidence>
<evidence type="ECO:0000256" key="4">
    <source>
        <dbReference type="ARBA" id="ARBA00023040"/>
    </source>
</evidence>
<evidence type="ECO:0000256" key="2">
    <source>
        <dbReference type="ARBA" id="ARBA00022692"/>
    </source>
</evidence>
<evidence type="ECO:0000313" key="10">
    <source>
        <dbReference type="Proteomes" id="UP000694888"/>
    </source>
</evidence>
<keyword evidence="4" id="KW-0297">G-protein coupled receptor</keyword>
<protein>
    <submittedName>
        <fullName evidence="11">Delta-type opioid receptor isoform X1</fullName>
    </submittedName>
</protein>
<keyword evidence="5 8" id="KW-0472">Membrane</keyword>
<dbReference type="InterPro" id="IPR017452">
    <property type="entry name" value="GPCR_Rhodpsn_7TM"/>
</dbReference>
<feature type="transmembrane region" description="Helical" evidence="8">
    <location>
        <begin position="91"/>
        <end position="111"/>
    </location>
</feature>
<name>A0ABM1W3T5_APLCA</name>
<keyword evidence="7" id="KW-0807">Transducer</keyword>
<dbReference type="SUPFAM" id="SSF81321">
    <property type="entry name" value="Family A G protein-coupled receptor-like"/>
    <property type="match status" value="1"/>
</dbReference>
<dbReference type="PANTHER" id="PTHR24243:SF230">
    <property type="entry name" value="G-PROTEIN COUPLED RECEPTORS FAMILY 1 PROFILE DOMAIN-CONTAINING PROTEIN"/>
    <property type="match status" value="1"/>
</dbReference>
<evidence type="ECO:0000256" key="5">
    <source>
        <dbReference type="ARBA" id="ARBA00023136"/>
    </source>
</evidence>
<evidence type="ECO:0000256" key="6">
    <source>
        <dbReference type="ARBA" id="ARBA00023170"/>
    </source>
</evidence>
<keyword evidence="10" id="KW-1185">Reference proteome</keyword>
<dbReference type="RefSeq" id="XP_035829328.1">
    <property type="nucleotide sequence ID" value="XM_035973435.1"/>
</dbReference>
<accession>A0ABM1W3T5</accession>
<dbReference type="PANTHER" id="PTHR24243">
    <property type="entry name" value="G-PROTEIN COUPLED RECEPTOR"/>
    <property type="match status" value="1"/>
</dbReference>
<dbReference type="Proteomes" id="UP000694888">
    <property type="component" value="Unplaced"/>
</dbReference>
<feature type="transmembrane region" description="Helical" evidence="8">
    <location>
        <begin position="201"/>
        <end position="221"/>
    </location>
</feature>
<feature type="domain" description="G-protein coupled receptors family 1 profile" evidence="9">
    <location>
        <begin position="103"/>
        <end position="358"/>
    </location>
</feature>
<feature type="transmembrane region" description="Helical" evidence="8">
    <location>
        <begin position="296"/>
        <end position="317"/>
    </location>
</feature>
<dbReference type="Pfam" id="PF00001">
    <property type="entry name" value="7tm_1"/>
    <property type="match status" value="1"/>
</dbReference>
<evidence type="ECO:0000256" key="1">
    <source>
        <dbReference type="ARBA" id="ARBA00004141"/>
    </source>
</evidence>
<dbReference type="InterPro" id="IPR000276">
    <property type="entry name" value="GPCR_Rhodpsn"/>
</dbReference>
<proteinExistence type="predicted"/>
<feature type="transmembrane region" description="Helical" evidence="8">
    <location>
        <begin position="241"/>
        <end position="265"/>
    </location>
</feature>
<reference evidence="11" key="1">
    <citation type="submission" date="2025-08" db="UniProtKB">
        <authorList>
            <consortium name="RefSeq"/>
        </authorList>
    </citation>
    <scope>IDENTIFICATION</scope>
</reference>
<feature type="transmembrane region" description="Helical" evidence="8">
    <location>
        <begin position="337"/>
        <end position="361"/>
    </location>
</feature>
<dbReference type="PRINTS" id="PR00237">
    <property type="entry name" value="GPCRRHODOPSN"/>
</dbReference>
<sequence>MGKQVTFEQDGGPGVLLKAEIQFRSIMSINDVYLPNPLPVLLMAPINMTSPMLNSTMTPMVADDNRTLNITEDYVYMNQNFHNVAIIAARYVQPAVCVFGILGNLVSFGVFMTRKMRTVSTNVYLSALAASNFLFLVSLMLTSDTIGIQVVHINGICQFTIYVSYCCSFLSTWLVVCVTGENFLINFSLGKAAHLCTVPRARIAVLGLVVISALLYDFALWTTAINEHRYCDVPEQYMNIMYIFTYIDSIITFLLPTTIMVFLVVPSCVKNVIMSRKGENPLRPLLSRRHRSLLRVSRLLCVITGSFVLLTAPSHVIKLRQLVTMMTTGQRASAIDSPLLFIFQNLYYCSLSCNVIYFLIWGKNFRKELMKCSGFIKSGCRFTSSQS</sequence>
<evidence type="ECO:0000256" key="8">
    <source>
        <dbReference type="SAM" id="Phobius"/>
    </source>
</evidence>
<feature type="transmembrane region" description="Helical" evidence="8">
    <location>
        <begin position="162"/>
        <end position="189"/>
    </location>
</feature>